<organism evidence="2 3">
    <name type="scientific">Roseiflexus castenholzii (strain DSM 13941 / HLO8)</name>
    <dbReference type="NCBI Taxonomy" id="383372"/>
    <lineage>
        <taxon>Bacteria</taxon>
        <taxon>Bacillati</taxon>
        <taxon>Chloroflexota</taxon>
        <taxon>Chloroflexia</taxon>
        <taxon>Chloroflexales</taxon>
        <taxon>Roseiflexineae</taxon>
        <taxon>Roseiflexaceae</taxon>
        <taxon>Roseiflexus</taxon>
    </lineage>
</organism>
<keyword evidence="3" id="KW-1185">Reference proteome</keyword>
<proteinExistence type="predicted"/>
<name>A7NR85_ROSCS</name>
<dbReference type="KEGG" id="rca:Rcas_4048"/>
<feature type="domain" description="Putative restriction endonuclease" evidence="1">
    <location>
        <begin position="9"/>
        <end position="104"/>
    </location>
</feature>
<dbReference type="Pfam" id="PF05685">
    <property type="entry name" value="Uma2"/>
    <property type="match status" value="1"/>
</dbReference>
<dbReference type="InterPro" id="IPR011335">
    <property type="entry name" value="Restrct_endonuc-II-like"/>
</dbReference>
<evidence type="ECO:0000313" key="3">
    <source>
        <dbReference type="Proteomes" id="UP000000263"/>
    </source>
</evidence>
<dbReference type="Gene3D" id="3.90.1570.10">
    <property type="entry name" value="tt1808, chain A"/>
    <property type="match status" value="1"/>
</dbReference>
<evidence type="ECO:0000259" key="1">
    <source>
        <dbReference type="Pfam" id="PF05685"/>
    </source>
</evidence>
<dbReference type="SUPFAM" id="SSF52980">
    <property type="entry name" value="Restriction endonuclease-like"/>
    <property type="match status" value="1"/>
</dbReference>
<evidence type="ECO:0000313" key="2">
    <source>
        <dbReference type="EMBL" id="ABU60081.1"/>
    </source>
</evidence>
<dbReference type="CDD" id="cd06260">
    <property type="entry name" value="DUF820-like"/>
    <property type="match status" value="1"/>
</dbReference>
<dbReference type="InterPro" id="IPR012296">
    <property type="entry name" value="Nuclease_put_TT1808"/>
</dbReference>
<dbReference type="EMBL" id="CP000804">
    <property type="protein sequence ID" value="ABU60081.1"/>
    <property type="molecule type" value="Genomic_DNA"/>
</dbReference>
<dbReference type="Proteomes" id="UP000000263">
    <property type="component" value="Chromosome"/>
</dbReference>
<accession>A7NR85</accession>
<protein>
    <recommendedName>
        <fullName evidence="1">Putative restriction endonuclease domain-containing protein</fullName>
    </recommendedName>
</protein>
<dbReference type="InterPro" id="IPR008538">
    <property type="entry name" value="Uma2"/>
</dbReference>
<dbReference type="AlphaFoldDB" id="A7NR85"/>
<sequence>MTRRLVTADELLRIPTDGFRYELLLGELRRVSPAGYQHGRLVMNVATLLDQFVRTHRLGTVCAAKTGFLLHENPDTARAADVAFIRRERTLDARDVTGYWPGAPISWWRWCHHTTSMPTWMKR</sequence>
<dbReference type="eggNOG" id="COG4636">
    <property type="taxonomic scope" value="Bacteria"/>
</dbReference>
<reference evidence="2 3" key="1">
    <citation type="submission" date="2007-08" db="EMBL/GenBank/DDBJ databases">
        <title>Complete sequence of Roseiflexus castenholzii DSM 13941.</title>
        <authorList>
            <consortium name="US DOE Joint Genome Institute"/>
            <person name="Copeland A."/>
            <person name="Lucas S."/>
            <person name="Lapidus A."/>
            <person name="Barry K."/>
            <person name="Glavina del Rio T."/>
            <person name="Dalin E."/>
            <person name="Tice H."/>
            <person name="Pitluck S."/>
            <person name="Thompson L.S."/>
            <person name="Brettin T."/>
            <person name="Bruce D."/>
            <person name="Detter J.C."/>
            <person name="Han C."/>
            <person name="Tapia R."/>
            <person name="Schmutz J."/>
            <person name="Larimer F."/>
            <person name="Land M."/>
            <person name="Hauser L."/>
            <person name="Kyrpides N."/>
            <person name="Mikhailova N."/>
            <person name="Bryant D.A."/>
            <person name="Hanada S."/>
            <person name="Tsukatani Y."/>
            <person name="Richardson P."/>
        </authorList>
    </citation>
    <scope>NUCLEOTIDE SEQUENCE [LARGE SCALE GENOMIC DNA]</scope>
    <source>
        <strain evidence="3">DSM 13941 / HLO8</strain>
    </source>
</reference>
<gene>
    <name evidence="2" type="ordered locus">Rcas_4048</name>
</gene>
<dbReference type="HOGENOM" id="CLU_2013555_0_0_0"/>